<dbReference type="EMBL" id="AP028911">
    <property type="protein sequence ID" value="BES91804.1"/>
    <property type="molecule type" value="Genomic_DNA"/>
</dbReference>
<feature type="region of interest" description="Disordered" evidence="1">
    <location>
        <begin position="1"/>
        <end position="71"/>
    </location>
</feature>
<organism evidence="2 3">
    <name type="scientific">Nesidiocoris tenuis</name>
    <dbReference type="NCBI Taxonomy" id="355587"/>
    <lineage>
        <taxon>Eukaryota</taxon>
        <taxon>Metazoa</taxon>
        <taxon>Ecdysozoa</taxon>
        <taxon>Arthropoda</taxon>
        <taxon>Hexapoda</taxon>
        <taxon>Insecta</taxon>
        <taxon>Pterygota</taxon>
        <taxon>Neoptera</taxon>
        <taxon>Paraneoptera</taxon>
        <taxon>Hemiptera</taxon>
        <taxon>Heteroptera</taxon>
        <taxon>Panheteroptera</taxon>
        <taxon>Cimicomorpha</taxon>
        <taxon>Miridae</taxon>
        <taxon>Dicyphina</taxon>
        <taxon>Nesidiocoris</taxon>
    </lineage>
</organism>
<keyword evidence="3" id="KW-1185">Reference proteome</keyword>
<name>A0ABN7AK68_9HEMI</name>
<protein>
    <submittedName>
        <fullName evidence="2">Uncharacterized protein</fullName>
    </submittedName>
</protein>
<evidence type="ECO:0000313" key="3">
    <source>
        <dbReference type="Proteomes" id="UP001307889"/>
    </source>
</evidence>
<evidence type="ECO:0000256" key="1">
    <source>
        <dbReference type="SAM" id="MobiDB-lite"/>
    </source>
</evidence>
<gene>
    <name evidence="2" type="ORF">NTJ_04613</name>
</gene>
<accession>A0ABN7AK68</accession>
<feature type="compositionally biased region" description="Basic and acidic residues" evidence="1">
    <location>
        <begin position="56"/>
        <end position="67"/>
    </location>
</feature>
<dbReference type="Proteomes" id="UP001307889">
    <property type="component" value="Chromosome 3"/>
</dbReference>
<reference evidence="2 3" key="1">
    <citation type="submission" date="2023-09" db="EMBL/GenBank/DDBJ databases">
        <title>Nesidiocoris tenuis whole genome shotgun sequence.</title>
        <authorList>
            <person name="Shibata T."/>
            <person name="Shimoda M."/>
            <person name="Kobayashi T."/>
            <person name="Uehara T."/>
        </authorList>
    </citation>
    <scope>NUCLEOTIDE SEQUENCE [LARGE SCALE GENOMIC DNA]</scope>
    <source>
        <strain evidence="2 3">Japan</strain>
    </source>
</reference>
<evidence type="ECO:0000313" key="2">
    <source>
        <dbReference type="EMBL" id="BES91804.1"/>
    </source>
</evidence>
<sequence>MKSVVRADPVWRKRAQSSSARTRKKRRSSGLSAPLPPPHLYRGPIGGLGRPGLASKMEKRPRGDSRSTLRTSPVALVHFYTPVEGESSHRLLGPGLRHFSLLSFLLSPTR</sequence>
<proteinExistence type="predicted"/>